<evidence type="ECO:0000259" key="4">
    <source>
        <dbReference type="Pfam" id="PF00135"/>
    </source>
</evidence>
<comment type="similarity">
    <text evidence="1 3">Belongs to the type-B carboxylesterase/lipase family.</text>
</comment>
<evidence type="ECO:0000256" key="1">
    <source>
        <dbReference type="ARBA" id="ARBA00005964"/>
    </source>
</evidence>
<dbReference type="InterPro" id="IPR050309">
    <property type="entry name" value="Type-B_Carboxylest/Lipase"/>
</dbReference>
<evidence type="ECO:0000256" key="2">
    <source>
        <dbReference type="ARBA" id="ARBA00022801"/>
    </source>
</evidence>
<reference evidence="5 6" key="1">
    <citation type="journal article" date="2016" name="PLoS Pathog.">
        <title>Biosynthesis of antibiotic leucinostatins in bio-control fungus Purpureocillium lilacinum and their inhibition on phytophthora revealed by genome mining.</title>
        <authorList>
            <person name="Wang G."/>
            <person name="Liu Z."/>
            <person name="Lin R."/>
            <person name="Li E."/>
            <person name="Mao Z."/>
            <person name="Ling J."/>
            <person name="Yang Y."/>
            <person name="Yin W.B."/>
            <person name="Xie B."/>
        </authorList>
    </citation>
    <scope>NUCLEOTIDE SEQUENCE [LARGE SCALE GENOMIC DNA]</scope>
    <source>
        <strain evidence="5">170</strain>
    </source>
</reference>
<evidence type="ECO:0000313" key="5">
    <source>
        <dbReference type="EMBL" id="OAQ74140.1"/>
    </source>
</evidence>
<dbReference type="GO" id="GO:0016787">
    <property type="term" value="F:hydrolase activity"/>
    <property type="evidence" value="ECO:0007669"/>
    <property type="project" value="UniProtKB-KW"/>
</dbReference>
<keyword evidence="2 3" id="KW-0378">Hydrolase</keyword>
<organism evidence="5 6">
    <name type="scientific">Pochonia chlamydosporia 170</name>
    <dbReference type="NCBI Taxonomy" id="1380566"/>
    <lineage>
        <taxon>Eukaryota</taxon>
        <taxon>Fungi</taxon>
        <taxon>Dikarya</taxon>
        <taxon>Ascomycota</taxon>
        <taxon>Pezizomycotina</taxon>
        <taxon>Sordariomycetes</taxon>
        <taxon>Hypocreomycetidae</taxon>
        <taxon>Hypocreales</taxon>
        <taxon>Clavicipitaceae</taxon>
        <taxon>Pochonia</taxon>
    </lineage>
</organism>
<name>A0A179G9H2_METCM</name>
<gene>
    <name evidence="5" type="ORF">VFPPC_13138</name>
</gene>
<accession>A0A179G9H2</accession>
<evidence type="ECO:0000256" key="3">
    <source>
        <dbReference type="RuleBase" id="RU361235"/>
    </source>
</evidence>
<proteinExistence type="inferred from homology"/>
<dbReference type="EC" id="3.1.1.-" evidence="3"/>
<dbReference type="OrthoDB" id="408631at2759"/>
<comment type="caution">
    <text evidence="5">The sequence shown here is derived from an EMBL/GenBank/DDBJ whole genome shotgun (WGS) entry which is preliminary data.</text>
</comment>
<dbReference type="GeneID" id="28854909"/>
<dbReference type="InterPro" id="IPR019826">
    <property type="entry name" value="Carboxylesterase_B_AS"/>
</dbReference>
<dbReference type="InterPro" id="IPR002018">
    <property type="entry name" value="CarbesteraseB"/>
</dbReference>
<dbReference type="EMBL" id="LSBJ02000001">
    <property type="protein sequence ID" value="OAQ74140.1"/>
    <property type="molecule type" value="Genomic_DNA"/>
</dbReference>
<evidence type="ECO:0000313" key="6">
    <source>
        <dbReference type="Proteomes" id="UP000078397"/>
    </source>
</evidence>
<dbReference type="Pfam" id="PF00135">
    <property type="entry name" value="COesterase"/>
    <property type="match status" value="1"/>
</dbReference>
<dbReference type="PROSITE" id="PS00122">
    <property type="entry name" value="CARBOXYLESTERASE_B_1"/>
    <property type="match status" value="1"/>
</dbReference>
<dbReference type="ESTHER" id="metcm-a0a179g9h2">
    <property type="family name" value="Fungal_carboxylesterase_lipase"/>
</dbReference>
<dbReference type="STRING" id="1380566.A0A179G9H2"/>
<keyword evidence="6" id="KW-1185">Reference proteome</keyword>
<dbReference type="Gene3D" id="3.40.50.1820">
    <property type="entry name" value="alpha/beta hydrolase"/>
    <property type="match status" value="1"/>
</dbReference>
<protein>
    <recommendedName>
        <fullName evidence="3">Carboxylic ester hydrolase</fullName>
        <ecNumber evidence="3">3.1.1.-</ecNumber>
    </recommendedName>
</protein>
<dbReference type="KEGG" id="pchm:VFPPC_13138"/>
<dbReference type="AlphaFoldDB" id="A0A179G9H2"/>
<dbReference type="InterPro" id="IPR029058">
    <property type="entry name" value="AB_hydrolase_fold"/>
</dbReference>
<dbReference type="PANTHER" id="PTHR11559">
    <property type="entry name" value="CARBOXYLESTERASE"/>
    <property type="match status" value="1"/>
</dbReference>
<dbReference type="Proteomes" id="UP000078397">
    <property type="component" value="Unassembled WGS sequence"/>
</dbReference>
<dbReference type="RefSeq" id="XP_018150223.1">
    <property type="nucleotide sequence ID" value="XM_018290915.1"/>
</dbReference>
<feature type="domain" description="Carboxylesterase type B" evidence="4">
    <location>
        <begin position="29"/>
        <end position="335"/>
    </location>
</feature>
<sequence>MASTPTISIELPKGKITALQTDGLIIARCVPYAQAKRFQPPQPIPPWHSTKDYTKPGPICPQPKSRLDALNGPIAEGRTMSEDCLCVSVFAPASKPQSAPVMVFLHGGGYSTGAGDLDCYSGASLAKKGVVVVTITYRLGIFGYQPIKGRAPANLGLLDQIAALKWIQENIESFGGHPKKVCVFGESAGADSIYCLMGADRTEGLFQRAILQSMPLGARLMDKSDMVNALEQLASDLVPQDKDEASVEELLAIQGKLAMKGLSFASAGMPFGPLFGHHPLPDKDLFNEKLDATIRRIPIFIGYTKDEGTAFVPIFNNIDPSVRPRVESSPAEYISKAWFQDDSDKLYRKIRDSEPLEKPWFYEFNIAPSQSPWGAAHTVDMPFLLGTWDCWKDAPMMKGENVREVVERVGDQVKSLWIAFARGLDVGKTEFVIDENFTM</sequence>
<dbReference type="SUPFAM" id="SSF53474">
    <property type="entry name" value="alpha/beta-Hydrolases"/>
    <property type="match status" value="1"/>
</dbReference>